<evidence type="ECO:0000313" key="1">
    <source>
        <dbReference type="EMBL" id="CAD7432865.1"/>
    </source>
</evidence>
<protein>
    <submittedName>
        <fullName evidence="1">Uncharacterized protein</fullName>
    </submittedName>
</protein>
<proteinExistence type="predicted"/>
<organism evidence="1">
    <name type="scientific">Timema monikensis</name>
    <dbReference type="NCBI Taxonomy" id="170555"/>
    <lineage>
        <taxon>Eukaryota</taxon>
        <taxon>Metazoa</taxon>
        <taxon>Ecdysozoa</taxon>
        <taxon>Arthropoda</taxon>
        <taxon>Hexapoda</taxon>
        <taxon>Insecta</taxon>
        <taxon>Pterygota</taxon>
        <taxon>Neoptera</taxon>
        <taxon>Polyneoptera</taxon>
        <taxon>Phasmatodea</taxon>
        <taxon>Timematodea</taxon>
        <taxon>Timematoidea</taxon>
        <taxon>Timematidae</taxon>
        <taxon>Timema</taxon>
    </lineage>
</organism>
<accession>A0A7R9EF56</accession>
<name>A0A7R9EF56_9NEOP</name>
<dbReference type="EMBL" id="OB795931">
    <property type="protein sequence ID" value="CAD7432865.1"/>
    <property type="molecule type" value="Genomic_DNA"/>
</dbReference>
<reference evidence="1" key="1">
    <citation type="submission" date="2020-11" db="EMBL/GenBank/DDBJ databases">
        <authorList>
            <person name="Tran Van P."/>
        </authorList>
    </citation>
    <scope>NUCLEOTIDE SEQUENCE</scope>
</reference>
<gene>
    <name evidence="1" type="ORF">TMSB3V08_LOCUS9559</name>
</gene>
<dbReference type="AlphaFoldDB" id="A0A7R9EF56"/>
<sequence length="168" mass="18869">MNLTTRPQTKKPHLSTPDRDSNLDLLVIGKLVHCESSVLDQVAAEVLIISITSDSCRSHDLMYEYMKVDQRKCIRTCMEGEWNRDLPVLGSLVYCENSALDHVATNGLVCVTLMLEWTANDGEIGVRSPIGYTEVFYSSVVFHPTNSDTFLSKIQPSSFLTHRCNVDE</sequence>